<proteinExistence type="predicted"/>
<reference evidence="2 3" key="1">
    <citation type="submission" date="2016-07" db="EMBL/GenBank/DDBJ databases">
        <title>Multiple horizontal gene transfer events from other fungi enriched the ability of initially mycotrophic Trichoderma (Ascomycota) to feed on dead plant biomass.</title>
        <authorList>
            <consortium name="DOE Joint Genome Institute"/>
            <person name="Aerts A."/>
            <person name="Atanasova L."/>
            <person name="Chenthamara K."/>
            <person name="Zhang J."/>
            <person name="Grujic M."/>
            <person name="Henrissat B."/>
            <person name="Kuo A."/>
            <person name="Salamov A."/>
            <person name="Lipzen A."/>
            <person name="Labutti K."/>
            <person name="Barry K."/>
            <person name="Miao Y."/>
            <person name="Rahimi M.J."/>
            <person name="Shen Q."/>
            <person name="Grigoriev I.V."/>
            <person name="Kubicek C.P."/>
            <person name="Druzhinina I.S."/>
        </authorList>
    </citation>
    <scope>NUCLEOTIDE SEQUENCE [LARGE SCALE GENOMIC DNA]</scope>
    <source>
        <strain evidence="2 3">CBS 226.95</strain>
    </source>
</reference>
<evidence type="ECO:0000256" key="1">
    <source>
        <dbReference type="SAM" id="Phobius"/>
    </source>
</evidence>
<dbReference type="RefSeq" id="XP_024775835.1">
    <property type="nucleotide sequence ID" value="XM_024915003.1"/>
</dbReference>
<accession>A0A2T4AGW5</accession>
<organism evidence="2 3">
    <name type="scientific">Trichoderma harzianum CBS 226.95</name>
    <dbReference type="NCBI Taxonomy" id="983964"/>
    <lineage>
        <taxon>Eukaryota</taxon>
        <taxon>Fungi</taxon>
        <taxon>Dikarya</taxon>
        <taxon>Ascomycota</taxon>
        <taxon>Pezizomycotina</taxon>
        <taxon>Sordariomycetes</taxon>
        <taxon>Hypocreomycetidae</taxon>
        <taxon>Hypocreales</taxon>
        <taxon>Hypocreaceae</taxon>
        <taxon>Trichoderma</taxon>
    </lineage>
</organism>
<name>A0A2T4AGW5_TRIHA</name>
<sequence length="122" mass="14811">MFTYIHDSPNLHHISHRNTPPSKTNISKKMKHNSHHLHVIVTVNSFFFFRTFFFFFFLDSSLVQPFFFVCGKENNSRHEMDKARLARWWLYPQRDCREAFQPRVYVRHWLPVKVQAKTKGEI</sequence>
<dbReference type="GeneID" id="36623569"/>
<evidence type="ECO:0000313" key="2">
    <source>
        <dbReference type="EMBL" id="PTB56158.1"/>
    </source>
</evidence>
<keyword evidence="1" id="KW-0472">Membrane</keyword>
<feature type="transmembrane region" description="Helical" evidence="1">
    <location>
        <begin position="37"/>
        <end position="58"/>
    </location>
</feature>
<keyword evidence="3" id="KW-1185">Reference proteome</keyword>
<evidence type="ECO:0000313" key="3">
    <source>
        <dbReference type="Proteomes" id="UP000241690"/>
    </source>
</evidence>
<dbReference type="EMBL" id="KZ679679">
    <property type="protein sequence ID" value="PTB56158.1"/>
    <property type="molecule type" value="Genomic_DNA"/>
</dbReference>
<keyword evidence="1" id="KW-0812">Transmembrane</keyword>
<gene>
    <name evidence="2" type="ORF">M431DRAFT_419374</name>
</gene>
<dbReference type="AlphaFoldDB" id="A0A2T4AGW5"/>
<protein>
    <submittedName>
        <fullName evidence="2">Uncharacterized protein</fullName>
    </submittedName>
</protein>
<dbReference type="Proteomes" id="UP000241690">
    <property type="component" value="Unassembled WGS sequence"/>
</dbReference>
<keyword evidence="1" id="KW-1133">Transmembrane helix</keyword>